<evidence type="ECO:0000313" key="2">
    <source>
        <dbReference type="EMBL" id="GEL94864.1"/>
    </source>
</evidence>
<keyword evidence="1" id="KW-0472">Membrane</keyword>
<feature type="transmembrane region" description="Helical" evidence="1">
    <location>
        <begin position="83"/>
        <end position="102"/>
    </location>
</feature>
<keyword evidence="1" id="KW-0812">Transmembrane</keyword>
<reference evidence="2 3" key="1">
    <citation type="submission" date="2019-07" db="EMBL/GenBank/DDBJ databases">
        <title>Whole genome shotgun sequence of Cellulomonas composti NBRC 100758.</title>
        <authorList>
            <person name="Hosoyama A."/>
            <person name="Uohara A."/>
            <person name="Ohji S."/>
            <person name="Ichikawa N."/>
        </authorList>
    </citation>
    <scope>NUCLEOTIDE SEQUENCE [LARGE SCALE GENOMIC DNA]</scope>
    <source>
        <strain evidence="2 3">NBRC 100758</strain>
    </source>
</reference>
<sequence>MSMSIPLPRLLLEIPDAHAADFASGKVLLMGGALTTRLVDAHTKQVVSGARIVPTSGVHIESVPAREAGAAQAVARAAQGHPLVTAGVVVLVLASGMTWYVLHRRGRAAQRAEAELSLGAEMALADANLVVDAELGRLRSAASHTRREGAPNRAR</sequence>
<proteinExistence type="predicted"/>
<dbReference type="AlphaFoldDB" id="A0A511JA66"/>
<evidence type="ECO:0000313" key="3">
    <source>
        <dbReference type="Proteomes" id="UP000321720"/>
    </source>
</evidence>
<comment type="caution">
    <text evidence="2">The sequence shown here is derived from an EMBL/GenBank/DDBJ whole genome shotgun (WGS) entry which is preliminary data.</text>
</comment>
<dbReference type="EMBL" id="BJWG01000005">
    <property type="protein sequence ID" value="GEL94864.1"/>
    <property type="molecule type" value="Genomic_DNA"/>
</dbReference>
<gene>
    <name evidence="2" type="ORF">CCO02nite_15220</name>
</gene>
<name>A0A511JA66_9CELL</name>
<accession>A0A511JA66</accession>
<dbReference type="Proteomes" id="UP000321720">
    <property type="component" value="Unassembled WGS sequence"/>
</dbReference>
<organism evidence="2 3">
    <name type="scientific">Cellulomonas composti</name>
    <dbReference type="NCBI Taxonomy" id="266130"/>
    <lineage>
        <taxon>Bacteria</taxon>
        <taxon>Bacillati</taxon>
        <taxon>Actinomycetota</taxon>
        <taxon>Actinomycetes</taxon>
        <taxon>Micrococcales</taxon>
        <taxon>Cellulomonadaceae</taxon>
        <taxon>Cellulomonas</taxon>
    </lineage>
</organism>
<evidence type="ECO:0000256" key="1">
    <source>
        <dbReference type="SAM" id="Phobius"/>
    </source>
</evidence>
<keyword evidence="3" id="KW-1185">Reference proteome</keyword>
<protein>
    <submittedName>
        <fullName evidence="2">Uncharacterized protein</fullName>
    </submittedName>
</protein>
<keyword evidence="1" id="KW-1133">Transmembrane helix</keyword>
<dbReference type="RefSeq" id="WP_146842523.1">
    <property type="nucleotide sequence ID" value="NZ_BJWG01000005.1"/>
</dbReference>